<comment type="similarity">
    <text evidence="1 2">Belongs to the UPF0178 family.</text>
</comment>
<evidence type="ECO:0000313" key="4">
    <source>
        <dbReference type="Proteomes" id="UP000647416"/>
    </source>
</evidence>
<dbReference type="EMBL" id="JACRTE010000005">
    <property type="protein sequence ID" value="MBC8596396.1"/>
    <property type="molecule type" value="Genomic_DNA"/>
</dbReference>
<dbReference type="Pfam" id="PF02639">
    <property type="entry name" value="DUF188"/>
    <property type="match status" value="1"/>
</dbReference>
<evidence type="ECO:0000256" key="1">
    <source>
        <dbReference type="ARBA" id="ARBA00008522"/>
    </source>
</evidence>
<dbReference type="NCBIfam" id="NF001095">
    <property type="entry name" value="PRK00124.1"/>
    <property type="match status" value="1"/>
</dbReference>
<comment type="caution">
    <text evidence="3">The sequence shown here is derived from an EMBL/GenBank/DDBJ whole genome shotgun (WGS) entry which is preliminary data.</text>
</comment>
<evidence type="ECO:0000256" key="2">
    <source>
        <dbReference type="HAMAP-Rule" id="MF_00489"/>
    </source>
</evidence>
<dbReference type="PANTHER" id="PTHR35146:SF1">
    <property type="entry name" value="UPF0178 PROTEIN YAII"/>
    <property type="match status" value="1"/>
</dbReference>
<dbReference type="InterPro" id="IPR003791">
    <property type="entry name" value="UPF0178"/>
</dbReference>
<organism evidence="3 4">
    <name type="scientific">Qingrenia yutianensis</name>
    <dbReference type="NCBI Taxonomy" id="2763676"/>
    <lineage>
        <taxon>Bacteria</taxon>
        <taxon>Bacillati</taxon>
        <taxon>Bacillota</taxon>
        <taxon>Clostridia</taxon>
        <taxon>Eubacteriales</taxon>
        <taxon>Oscillospiraceae</taxon>
        <taxon>Qingrenia</taxon>
    </lineage>
</organism>
<dbReference type="Proteomes" id="UP000647416">
    <property type="component" value="Unassembled WGS sequence"/>
</dbReference>
<gene>
    <name evidence="3" type="ORF">H8706_05890</name>
</gene>
<dbReference type="HAMAP" id="MF_00489">
    <property type="entry name" value="UPF0178"/>
    <property type="match status" value="1"/>
</dbReference>
<sequence length="147" mass="16225">MKILIDADACPVKEIAVRTAKKYGIEVLMFCDTSHILKSDYAKIFTVDKASDSVDIALANKLEKGDIAITQDYGVAALALGRGAMCINQNGLVYTNENIDMLLFERHIGKKMRRAGKSTGGAKKRNSENDIKFAYEFEKLIKSANIC</sequence>
<dbReference type="RefSeq" id="WP_262431875.1">
    <property type="nucleotide sequence ID" value="NZ_JACRTE010000005.1"/>
</dbReference>
<name>A0A926F7X6_9FIRM</name>
<accession>A0A926F7X6</accession>
<dbReference type="AlphaFoldDB" id="A0A926F7X6"/>
<proteinExistence type="inferred from homology"/>
<keyword evidence="4" id="KW-1185">Reference proteome</keyword>
<protein>
    <recommendedName>
        <fullName evidence="2">UPF0178 protein H8706_05890</fullName>
    </recommendedName>
</protein>
<reference evidence="3" key="1">
    <citation type="submission" date="2020-08" db="EMBL/GenBank/DDBJ databases">
        <title>Genome public.</title>
        <authorList>
            <person name="Liu C."/>
            <person name="Sun Q."/>
        </authorList>
    </citation>
    <scope>NUCLEOTIDE SEQUENCE</scope>
    <source>
        <strain evidence="3">NSJ-50</strain>
    </source>
</reference>
<dbReference type="PANTHER" id="PTHR35146">
    <property type="entry name" value="UPF0178 PROTEIN YAII"/>
    <property type="match status" value="1"/>
</dbReference>
<evidence type="ECO:0000313" key="3">
    <source>
        <dbReference type="EMBL" id="MBC8596396.1"/>
    </source>
</evidence>